<evidence type="ECO:0000256" key="6">
    <source>
        <dbReference type="SAM" id="MobiDB-lite"/>
    </source>
</evidence>
<feature type="transmembrane region" description="Helical" evidence="7">
    <location>
        <begin position="265"/>
        <end position="286"/>
    </location>
</feature>
<dbReference type="EMBL" id="BAABGN010000011">
    <property type="protein sequence ID" value="GAA4426777.1"/>
    <property type="molecule type" value="Genomic_DNA"/>
</dbReference>
<gene>
    <name evidence="8" type="ORF">GCM10023169_25960</name>
</gene>
<feature type="compositionally biased region" description="Basic and acidic residues" evidence="6">
    <location>
        <begin position="313"/>
        <end position="331"/>
    </location>
</feature>
<dbReference type="Proteomes" id="UP001500622">
    <property type="component" value="Unassembled WGS sequence"/>
</dbReference>
<reference evidence="9" key="1">
    <citation type="journal article" date="2019" name="Int. J. Syst. Evol. Microbiol.">
        <title>The Global Catalogue of Microorganisms (GCM) 10K type strain sequencing project: providing services to taxonomists for standard genome sequencing and annotation.</title>
        <authorList>
            <consortium name="The Broad Institute Genomics Platform"/>
            <consortium name="The Broad Institute Genome Sequencing Center for Infectious Disease"/>
            <person name="Wu L."/>
            <person name="Ma J."/>
        </authorList>
    </citation>
    <scope>NUCLEOTIDE SEQUENCE [LARGE SCALE GENOMIC DNA]</scope>
    <source>
        <strain evidence="9">JCM 17810</strain>
    </source>
</reference>
<dbReference type="NCBIfam" id="TIGR00765">
    <property type="entry name" value="yihY_not_rbn"/>
    <property type="match status" value="1"/>
</dbReference>
<organism evidence="8 9">
    <name type="scientific">Georgenia halophila</name>
    <dbReference type="NCBI Taxonomy" id="620889"/>
    <lineage>
        <taxon>Bacteria</taxon>
        <taxon>Bacillati</taxon>
        <taxon>Actinomycetota</taxon>
        <taxon>Actinomycetes</taxon>
        <taxon>Micrococcales</taxon>
        <taxon>Bogoriellaceae</taxon>
        <taxon>Georgenia</taxon>
    </lineage>
</organism>
<feature type="region of interest" description="Disordered" evidence="6">
    <location>
        <begin position="309"/>
        <end position="363"/>
    </location>
</feature>
<dbReference type="PANTHER" id="PTHR30213:SF0">
    <property type="entry name" value="UPF0761 MEMBRANE PROTEIN YIHY"/>
    <property type="match status" value="1"/>
</dbReference>
<evidence type="ECO:0000256" key="4">
    <source>
        <dbReference type="ARBA" id="ARBA00022989"/>
    </source>
</evidence>
<accession>A0ABP8LEA9</accession>
<comment type="caution">
    <text evidence="8">The sequence shown here is derived from an EMBL/GenBank/DDBJ whole genome shotgun (WGS) entry which is preliminary data.</text>
</comment>
<evidence type="ECO:0000256" key="2">
    <source>
        <dbReference type="ARBA" id="ARBA00022475"/>
    </source>
</evidence>
<comment type="subcellular location">
    <subcellularLocation>
        <location evidence="1">Cell membrane</location>
        <topology evidence="1">Multi-pass membrane protein</topology>
    </subcellularLocation>
</comment>
<dbReference type="PIRSF" id="PIRSF035875">
    <property type="entry name" value="RNase_BN"/>
    <property type="match status" value="1"/>
</dbReference>
<proteinExistence type="predicted"/>
<evidence type="ECO:0000256" key="3">
    <source>
        <dbReference type="ARBA" id="ARBA00022692"/>
    </source>
</evidence>
<feature type="transmembrane region" description="Helical" evidence="7">
    <location>
        <begin position="48"/>
        <end position="71"/>
    </location>
</feature>
<feature type="transmembrane region" description="Helical" evidence="7">
    <location>
        <begin position="153"/>
        <end position="178"/>
    </location>
</feature>
<dbReference type="Pfam" id="PF03631">
    <property type="entry name" value="Virul_fac_BrkB"/>
    <property type="match status" value="1"/>
</dbReference>
<evidence type="ECO:0000256" key="7">
    <source>
        <dbReference type="SAM" id="Phobius"/>
    </source>
</evidence>
<evidence type="ECO:0000256" key="1">
    <source>
        <dbReference type="ARBA" id="ARBA00004651"/>
    </source>
</evidence>
<feature type="region of interest" description="Disordered" evidence="6">
    <location>
        <begin position="1"/>
        <end position="23"/>
    </location>
</feature>
<keyword evidence="5 7" id="KW-0472">Membrane</keyword>
<keyword evidence="4 7" id="KW-1133">Transmembrane helix</keyword>
<keyword evidence="2" id="KW-1003">Cell membrane</keyword>
<protein>
    <submittedName>
        <fullName evidence="8">YihY/virulence factor BrkB family protein</fullName>
    </submittedName>
</protein>
<feature type="transmembrane region" description="Helical" evidence="7">
    <location>
        <begin position="229"/>
        <end position="253"/>
    </location>
</feature>
<sequence length="363" mass="39552">MSSQHSTEADHADKADSPRDLHKPSWGYTTRKAFREFLNDDCTDQAAALTYFSVLSLFPALIALVSLLSLVGQGGATDALTNMARDVAPAGAMDTLGPFIESLTTAPGAGIGLIVGLLVALWTASNYVTAFSRAMNRVYEVEEGRPFWKLRPLMYLLTLVMLVLVAAAAVILVVSGPIAETLGSYIGLSSVAVTAWQIAKWPVLLLVVIIAIALLYWATPNVRQPKFRWISTGAVIAIVVAILASVALGLYFANFGSYNQTYGSLAGVIMALLWIWLMNVALLLGAEFDAELERSRELQSGIPAEENIQLPARDTKASDKKAAKTREDLARGRALRRSHGRTQDPDRVDDVTDTSHREERRRH</sequence>
<dbReference type="InterPro" id="IPR017039">
    <property type="entry name" value="Virul_fac_BrkB"/>
</dbReference>
<evidence type="ECO:0000313" key="8">
    <source>
        <dbReference type="EMBL" id="GAA4426777.1"/>
    </source>
</evidence>
<dbReference type="RefSeq" id="WP_345216683.1">
    <property type="nucleotide sequence ID" value="NZ_BAABGN010000011.1"/>
</dbReference>
<name>A0ABP8LEA9_9MICO</name>
<dbReference type="PANTHER" id="PTHR30213">
    <property type="entry name" value="INNER MEMBRANE PROTEIN YHJD"/>
    <property type="match status" value="1"/>
</dbReference>
<feature type="transmembrane region" description="Helical" evidence="7">
    <location>
        <begin position="109"/>
        <end position="132"/>
    </location>
</feature>
<feature type="compositionally biased region" description="Basic and acidic residues" evidence="6">
    <location>
        <begin position="7"/>
        <end position="23"/>
    </location>
</feature>
<feature type="compositionally biased region" description="Basic and acidic residues" evidence="6">
    <location>
        <begin position="341"/>
        <end position="363"/>
    </location>
</feature>
<feature type="transmembrane region" description="Helical" evidence="7">
    <location>
        <begin position="198"/>
        <end position="217"/>
    </location>
</feature>
<evidence type="ECO:0000313" key="9">
    <source>
        <dbReference type="Proteomes" id="UP001500622"/>
    </source>
</evidence>
<evidence type="ECO:0000256" key="5">
    <source>
        <dbReference type="ARBA" id="ARBA00023136"/>
    </source>
</evidence>
<keyword evidence="9" id="KW-1185">Reference proteome</keyword>
<keyword evidence="3 7" id="KW-0812">Transmembrane</keyword>